<protein>
    <recommendedName>
        <fullName evidence="1">RNA helicase</fullName>
        <ecNumber evidence="1">3.6.4.13</ecNumber>
    </recommendedName>
</protein>
<keyword evidence="2" id="KW-0547">Nucleotide-binding</keyword>
<dbReference type="GO" id="GO:0003724">
    <property type="term" value="F:RNA helicase activity"/>
    <property type="evidence" value="ECO:0007669"/>
    <property type="project" value="UniProtKB-EC"/>
</dbReference>
<dbReference type="InterPro" id="IPR027417">
    <property type="entry name" value="P-loop_NTPase"/>
</dbReference>
<dbReference type="InterPro" id="IPR050547">
    <property type="entry name" value="DEAD_box_RNA_helicases"/>
</dbReference>
<keyword evidence="3" id="KW-0378">Hydrolase</keyword>
<proteinExistence type="predicted"/>
<evidence type="ECO:0000256" key="2">
    <source>
        <dbReference type="ARBA" id="ARBA00022741"/>
    </source>
</evidence>
<sequence length="378" mass="42105">MTSRIERFDQFEFSAPLMRRLKESGHDIPSHLQVACIPSLLAGRDLLAHADTGTGRTMAFVLPLLETLDIDRGQPQVLVLTPSDETSLHVAEVFQDYGKYLPNFHVLPIYHQSSSIQLRQLKRGTHVVVGTPRRVAHHVDNSSLSLDGIGRLVLDEADAMLREGFIDDIERLLDHTDARSQIAIFSGTLPVRLRQLVQRRLRKPVKVRGTEKSAVAPPARLRYWQVDSAAKLNALTRIFEVEPGFDAAVVFVRGKATALKLTEKLRARGYAAEALGADSPRKQRTQAFDRFRNGAIDIVVGTDLAVEGLDATRLTHVISYDMPCDAASHVRRIAHLDKAKRGATAILLVAPREMAMLHSIEHATQQVIAPQVLPERYR</sequence>
<evidence type="ECO:0000259" key="7">
    <source>
        <dbReference type="PROSITE" id="PS51194"/>
    </source>
</evidence>
<evidence type="ECO:0000256" key="5">
    <source>
        <dbReference type="ARBA" id="ARBA00022840"/>
    </source>
</evidence>
<dbReference type="OrthoDB" id="5297934at2"/>
<evidence type="ECO:0000259" key="6">
    <source>
        <dbReference type="PROSITE" id="PS51192"/>
    </source>
</evidence>
<gene>
    <name evidence="8" type="ORF">SUTH_00262</name>
</gene>
<dbReference type="SUPFAM" id="SSF52540">
    <property type="entry name" value="P-loop containing nucleoside triphosphate hydrolases"/>
    <property type="match status" value="2"/>
</dbReference>
<evidence type="ECO:0000256" key="4">
    <source>
        <dbReference type="ARBA" id="ARBA00022806"/>
    </source>
</evidence>
<dbReference type="PROSITE" id="PS51194">
    <property type="entry name" value="HELICASE_CTER"/>
    <property type="match status" value="1"/>
</dbReference>
<dbReference type="KEGG" id="shd:SUTH_00262"/>
<dbReference type="GO" id="GO:0009409">
    <property type="term" value="P:response to cold"/>
    <property type="evidence" value="ECO:0007669"/>
    <property type="project" value="TreeGrafter"/>
</dbReference>
<dbReference type="EC" id="3.6.4.13" evidence="1"/>
<feature type="domain" description="Helicase C-terminal" evidence="7">
    <location>
        <begin position="234"/>
        <end position="378"/>
    </location>
</feature>
<evidence type="ECO:0000313" key="8">
    <source>
        <dbReference type="EMBL" id="BAO28078.1"/>
    </source>
</evidence>
<dbReference type="Pfam" id="PF00270">
    <property type="entry name" value="DEAD"/>
    <property type="match status" value="1"/>
</dbReference>
<dbReference type="SMART" id="SM00490">
    <property type="entry name" value="HELICc"/>
    <property type="match status" value="1"/>
</dbReference>
<dbReference type="Gene3D" id="3.40.50.300">
    <property type="entry name" value="P-loop containing nucleotide triphosphate hydrolases"/>
    <property type="match status" value="2"/>
</dbReference>
<dbReference type="CDD" id="cd00268">
    <property type="entry name" value="DEADc"/>
    <property type="match status" value="1"/>
</dbReference>
<dbReference type="STRING" id="1223802.SUTH_00262"/>
<dbReference type="PANTHER" id="PTHR47963">
    <property type="entry name" value="DEAD-BOX ATP-DEPENDENT RNA HELICASE 47, MITOCHONDRIAL"/>
    <property type="match status" value="1"/>
</dbReference>
<reference evidence="8 9" key="1">
    <citation type="journal article" date="2014" name="Syst. Appl. Microbiol.">
        <title>Complete genomes of freshwater sulfur oxidizers Sulfuricella denitrificans skB26 and Sulfuritalea hydrogenivorans sk43H: genetic insights into the sulfur oxidation pathway of betaproteobacteria.</title>
        <authorList>
            <person name="Watanabe T."/>
            <person name="Kojima H."/>
            <person name="Fukui M."/>
        </authorList>
    </citation>
    <scope>NUCLEOTIDE SEQUENCE [LARGE SCALE GENOMIC DNA]</scope>
    <source>
        <strain evidence="8">DSM22779</strain>
    </source>
</reference>
<dbReference type="Pfam" id="PF00271">
    <property type="entry name" value="Helicase_C"/>
    <property type="match status" value="1"/>
</dbReference>
<dbReference type="PROSITE" id="PS51192">
    <property type="entry name" value="HELICASE_ATP_BIND_1"/>
    <property type="match status" value="1"/>
</dbReference>
<dbReference type="GO" id="GO:0005829">
    <property type="term" value="C:cytosol"/>
    <property type="evidence" value="ECO:0007669"/>
    <property type="project" value="TreeGrafter"/>
</dbReference>
<name>W0SEA4_9PROT</name>
<evidence type="ECO:0000313" key="9">
    <source>
        <dbReference type="Proteomes" id="UP000031637"/>
    </source>
</evidence>
<keyword evidence="9" id="KW-1185">Reference proteome</keyword>
<evidence type="ECO:0000256" key="3">
    <source>
        <dbReference type="ARBA" id="ARBA00022801"/>
    </source>
</evidence>
<dbReference type="EMBL" id="AP012547">
    <property type="protein sequence ID" value="BAO28078.1"/>
    <property type="molecule type" value="Genomic_DNA"/>
</dbReference>
<organism evidence="8 9">
    <name type="scientific">Sulfuritalea hydrogenivorans sk43H</name>
    <dbReference type="NCBI Taxonomy" id="1223802"/>
    <lineage>
        <taxon>Bacteria</taxon>
        <taxon>Pseudomonadati</taxon>
        <taxon>Pseudomonadota</taxon>
        <taxon>Betaproteobacteria</taxon>
        <taxon>Nitrosomonadales</taxon>
        <taxon>Sterolibacteriaceae</taxon>
        <taxon>Sulfuritalea</taxon>
    </lineage>
</organism>
<dbReference type="Proteomes" id="UP000031637">
    <property type="component" value="Chromosome"/>
</dbReference>
<dbReference type="InterPro" id="IPR014001">
    <property type="entry name" value="Helicase_ATP-bd"/>
</dbReference>
<dbReference type="HOGENOM" id="CLU_003041_1_3_4"/>
<dbReference type="GO" id="GO:0033592">
    <property type="term" value="F:RNA strand annealing activity"/>
    <property type="evidence" value="ECO:0007669"/>
    <property type="project" value="TreeGrafter"/>
</dbReference>
<feature type="domain" description="Helicase ATP-binding" evidence="6">
    <location>
        <begin position="37"/>
        <end position="207"/>
    </location>
</feature>
<dbReference type="InterPro" id="IPR001650">
    <property type="entry name" value="Helicase_C-like"/>
</dbReference>
<dbReference type="GO" id="GO:0016787">
    <property type="term" value="F:hydrolase activity"/>
    <property type="evidence" value="ECO:0007669"/>
    <property type="project" value="UniProtKB-KW"/>
</dbReference>
<accession>W0SEA4</accession>
<keyword evidence="4 8" id="KW-0347">Helicase</keyword>
<dbReference type="PANTHER" id="PTHR47963:SF8">
    <property type="entry name" value="ATP-DEPENDENT RNA HELICASE DEAD"/>
    <property type="match status" value="1"/>
</dbReference>
<dbReference type="RefSeq" id="WP_052473039.1">
    <property type="nucleotide sequence ID" value="NZ_AP012547.1"/>
</dbReference>
<dbReference type="SMART" id="SM00487">
    <property type="entry name" value="DEXDc"/>
    <property type="match status" value="1"/>
</dbReference>
<dbReference type="InterPro" id="IPR011545">
    <property type="entry name" value="DEAD/DEAH_box_helicase_dom"/>
</dbReference>
<dbReference type="AlphaFoldDB" id="W0SEA4"/>
<dbReference type="GO" id="GO:0005524">
    <property type="term" value="F:ATP binding"/>
    <property type="evidence" value="ECO:0007669"/>
    <property type="project" value="UniProtKB-KW"/>
</dbReference>
<dbReference type="GO" id="GO:0005840">
    <property type="term" value="C:ribosome"/>
    <property type="evidence" value="ECO:0007669"/>
    <property type="project" value="TreeGrafter"/>
</dbReference>
<evidence type="ECO:0000256" key="1">
    <source>
        <dbReference type="ARBA" id="ARBA00012552"/>
    </source>
</evidence>
<keyword evidence="5" id="KW-0067">ATP-binding</keyword>
<dbReference type="InterPro" id="IPR044742">
    <property type="entry name" value="DEAD/DEAH_RhlB"/>
</dbReference>